<accession>E8R5C2</accession>
<dbReference type="InParanoid" id="E8R5C2"/>
<keyword evidence="2" id="KW-0378">Hydrolase</keyword>
<dbReference type="eggNOG" id="COG2267">
    <property type="taxonomic scope" value="Bacteria"/>
</dbReference>
<dbReference type="STRING" id="575540.Isop_0066"/>
<dbReference type="EMBL" id="CP002353">
    <property type="protein sequence ID" value="ADV60663.1"/>
    <property type="molecule type" value="Genomic_DNA"/>
</dbReference>
<dbReference type="PRINTS" id="PR00111">
    <property type="entry name" value="ABHYDROLASE"/>
</dbReference>
<evidence type="ECO:0000259" key="1">
    <source>
        <dbReference type="Pfam" id="PF00561"/>
    </source>
</evidence>
<dbReference type="KEGG" id="ipa:Isop_0066"/>
<dbReference type="RefSeq" id="WP_013562952.1">
    <property type="nucleotide sequence ID" value="NC_014962.1"/>
</dbReference>
<gene>
    <name evidence="2" type="ordered locus">Isop_0066</name>
</gene>
<dbReference type="InterPro" id="IPR000639">
    <property type="entry name" value="Epox_hydrolase-like"/>
</dbReference>
<dbReference type="OrthoDB" id="252464at2"/>
<protein>
    <submittedName>
        <fullName evidence="2">Alpha/beta hydrolase fold protein</fullName>
    </submittedName>
</protein>
<dbReference type="InterPro" id="IPR000073">
    <property type="entry name" value="AB_hydrolase_1"/>
</dbReference>
<dbReference type="Gene3D" id="3.40.50.1820">
    <property type="entry name" value="alpha/beta hydrolase"/>
    <property type="match status" value="1"/>
</dbReference>
<reference key="1">
    <citation type="submission" date="2010-11" db="EMBL/GenBank/DDBJ databases">
        <title>The complete sequence of chromosome of Isophaera pallida ATCC 43644.</title>
        <authorList>
            <consortium name="US DOE Joint Genome Institute (JGI-PGF)"/>
            <person name="Lucas S."/>
            <person name="Copeland A."/>
            <person name="Lapidus A."/>
            <person name="Bruce D."/>
            <person name="Goodwin L."/>
            <person name="Pitluck S."/>
            <person name="Kyrpides N."/>
            <person name="Mavromatis K."/>
            <person name="Pagani I."/>
            <person name="Ivanova N."/>
            <person name="Saunders E."/>
            <person name="Brettin T."/>
            <person name="Detter J.C."/>
            <person name="Han C."/>
            <person name="Tapia R."/>
            <person name="Land M."/>
            <person name="Hauser L."/>
            <person name="Markowitz V."/>
            <person name="Cheng J.-F."/>
            <person name="Hugenholtz P."/>
            <person name="Woyke T."/>
            <person name="Wu D."/>
            <person name="Eisen J.A."/>
        </authorList>
    </citation>
    <scope>NUCLEOTIDE SEQUENCE</scope>
    <source>
        <strain>ATCC 43644</strain>
    </source>
</reference>
<keyword evidence="3" id="KW-1185">Reference proteome</keyword>
<dbReference type="PRINTS" id="PR00412">
    <property type="entry name" value="EPOXHYDRLASE"/>
</dbReference>
<dbReference type="HOGENOM" id="CLU_020336_50_1_0"/>
<sequence>MRLDCDDRGPRDATVILLLHGFPLDRTMWTHQIGPLADSGRRVVVPDLRGFGRTGTPPCHQPGDAFVVDQMADDLWDTLDALGIGPARPVTLAGLSMGGYVALAAAVQRPERVAALILLNTRDGADDPAQAAQRLELAAAIETSGSTASLVESMPLRLLGATTQAQQPHLLDQVRAMMSAAPPLSVAATLRGLAARPDRTNWTPTWTKPARVIIGNEDVVSPPEVMHALADRLRLAPEDRVAIPQAGHLTPLEQPQAVTQALLAFLDRLDQPE</sequence>
<dbReference type="SUPFAM" id="SSF53474">
    <property type="entry name" value="alpha/beta-Hydrolases"/>
    <property type="match status" value="1"/>
</dbReference>
<dbReference type="InterPro" id="IPR029058">
    <property type="entry name" value="AB_hydrolase_fold"/>
</dbReference>
<dbReference type="PANTHER" id="PTHR43798">
    <property type="entry name" value="MONOACYLGLYCEROL LIPASE"/>
    <property type="match status" value="1"/>
</dbReference>
<dbReference type="AlphaFoldDB" id="E8R5C2"/>
<feature type="domain" description="AB hydrolase-1" evidence="1">
    <location>
        <begin position="15"/>
        <end position="254"/>
    </location>
</feature>
<evidence type="ECO:0000313" key="3">
    <source>
        <dbReference type="Proteomes" id="UP000008631"/>
    </source>
</evidence>
<dbReference type="InterPro" id="IPR050266">
    <property type="entry name" value="AB_hydrolase_sf"/>
</dbReference>
<dbReference type="Proteomes" id="UP000008631">
    <property type="component" value="Chromosome"/>
</dbReference>
<dbReference type="GO" id="GO:0016787">
    <property type="term" value="F:hydrolase activity"/>
    <property type="evidence" value="ECO:0007669"/>
    <property type="project" value="UniProtKB-KW"/>
</dbReference>
<dbReference type="Pfam" id="PF00561">
    <property type="entry name" value="Abhydrolase_1"/>
    <property type="match status" value="1"/>
</dbReference>
<name>E8R5C2_ISOPI</name>
<evidence type="ECO:0000313" key="2">
    <source>
        <dbReference type="EMBL" id="ADV60663.1"/>
    </source>
</evidence>
<reference evidence="2 3" key="2">
    <citation type="journal article" date="2011" name="Stand. Genomic Sci.">
        <title>Complete genome sequence of Isosphaera pallida type strain (IS1B).</title>
        <authorList>
            <consortium name="US DOE Joint Genome Institute (JGI-PGF)"/>
            <person name="Goker M."/>
            <person name="Cleland D."/>
            <person name="Saunders E."/>
            <person name="Lapidus A."/>
            <person name="Nolan M."/>
            <person name="Lucas S."/>
            <person name="Hammon N."/>
            <person name="Deshpande S."/>
            <person name="Cheng J.F."/>
            <person name="Tapia R."/>
            <person name="Han C."/>
            <person name="Goodwin L."/>
            <person name="Pitluck S."/>
            <person name="Liolios K."/>
            <person name="Pagani I."/>
            <person name="Ivanova N."/>
            <person name="Mavromatis K."/>
            <person name="Pati A."/>
            <person name="Chen A."/>
            <person name="Palaniappan K."/>
            <person name="Land M."/>
            <person name="Hauser L."/>
            <person name="Chang Y.J."/>
            <person name="Jeffries C.D."/>
            <person name="Detter J.C."/>
            <person name="Beck B."/>
            <person name="Woyke T."/>
            <person name="Bristow J."/>
            <person name="Eisen J.A."/>
            <person name="Markowitz V."/>
            <person name="Hugenholtz P."/>
            <person name="Kyrpides N.C."/>
            <person name="Klenk H.P."/>
        </authorList>
    </citation>
    <scope>NUCLEOTIDE SEQUENCE [LARGE SCALE GENOMIC DNA]</scope>
    <source>
        <strain evidence="3">ATCC 43644 / DSM 9630 / IS1B</strain>
    </source>
</reference>
<proteinExistence type="predicted"/>
<organism evidence="2 3">
    <name type="scientific">Isosphaera pallida (strain ATCC 43644 / DSM 9630 / IS1B)</name>
    <dbReference type="NCBI Taxonomy" id="575540"/>
    <lineage>
        <taxon>Bacteria</taxon>
        <taxon>Pseudomonadati</taxon>
        <taxon>Planctomycetota</taxon>
        <taxon>Planctomycetia</taxon>
        <taxon>Isosphaerales</taxon>
        <taxon>Isosphaeraceae</taxon>
        <taxon>Isosphaera</taxon>
    </lineage>
</organism>